<sequence>MGADSMIHTDIVPGSAPALKTLTARLSAELLAITGDNGTHHFTPSDGALWILATDEVGNAVGCGALVHVSAETAELKRMFSTRQHAGTGAALLSALEQLARARGYKAIRLSTRVVNTRAVAFYQRHGYQQTARYGVYKDKPVSVCLSKTL</sequence>
<dbReference type="InterPro" id="IPR016181">
    <property type="entry name" value="Acyl_CoA_acyltransferase"/>
</dbReference>
<dbReference type="InterPro" id="IPR000182">
    <property type="entry name" value="GNAT_dom"/>
</dbReference>
<protein>
    <recommendedName>
        <fullName evidence="2">N-acetyltransferase domain-containing protein</fullName>
    </recommendedName>
</protein>
<feature type="domain" description="N-acetyltransferase" evidence="2">
    <location>
        <begin position="6"/>
        <end position="150"/>
    </location>
</feature>
<accession>D4GEI1</accession>
<keyword evidence="1" id="KW-0808">Transferase</keyword>
<dbReference type="PROSITE" id="PS51186">
    <property type="entry name" value="GNAT"/>
    <property type="match status" value="1"/>
</dbReference>
<gene>
    <name evidence="3" type="ordered locus">PANA_1921</name>
</gene>
<name>D4GEI1_PANAM</name>
<organism evidence="3 4">
    <name type="scientific">Pantoea ananatis (strain LMG 20103)</name>
    <dbReference type="NCBI Taxonomy" id="706191"/>
    <lineage>
        <taxon>Bacteria</taxon>
        <taxon>Pseudomonadati</taxon>
        <taxon>Pseudomonadota</taxon>
        <taxon>Gammaproteobacteria</taxon>
        <taxon>Enterobacterales</taxon>
        <taxon>Erwiniaceae</taxon>
        <taxon>Pantoea</taxon>
    </lineage>
</organism>
<evidence type="ECO:0000313" key="3">
    <source>
        <dbReference type="EMBL" id="ADD77088.1"/>
    </source>
</evidence>
<keyword evidence="4" id="KW-1185">Reference proteome</keyword>
<dbReference type="CDD" id="cd04301">
    <property type="entry name" value="NAT_SF"/>
    <property type="match status" value="1"/>
</dbReference>
<dbReference type="PANTHER" id="PTHR13947:SF37">
    <property type="entry name" value="LD18367P"/>
    <property type="match status" value="1"/>
</dbReference>
<dbReference type="PANTHER" id="PTHR13947">
    <property type="entry name" value="GNAT FAMILY N-ACETYLTRANSFERASE"/>
    <property type="match status" value="1"/>
</dbReference>
<dbReference type="InterPro" id="IPR050769">
    <property type="entry name" value="NAT_camello-type"/>
</dbReference>
<dbReference type="EMBL" id="CP001875">
    <property type="protein sequence ID" value="ADD77088.1"/>
    <property type="molecule type" value="Genomic_DNA"/>
</dbReference>
<dbReference type="KEGG" id="pam:PANA_1921"/>
<evidence type="ECO:0000313" key="4">
    <source>
        <dbReference type="Proteomes" id="UP000001702"/>
    </source>
</evidence>
<dbReference type="eggNOG" id="COG0456">
    <property type="taxonomic scope" value="Bacteria"/>
</dbReference>
<dbReference type="Pfam" id="PF00583">
    <property type="entry name" value="Acetyltransf_1"/>
    <property type="match status" value="1"/>
</dbReference>
<dbReference type="HOGENOM" id="CLU_013985_11_8_6"/>
<dbReference type="AlphaFoldDB" id="D4GEI1"/>
<evidence type="ECO:0000259" key="2">
    <source>
        <dbReference type="PROSITE" id="PS51186"/>
    </source>
</evidence>
<evidence type="ECO:0000256" key="1">
    <source>
        <dbReference type="ARBA" id="ARBA00022679"/>
    </source>
</evidence>
<dbReference type="Gene3D" id="3.40.630.30">
    <property type="match status" value="1"/>
</dbReference>
<dbReference type="SUPFAM" id="SSF55729">
    <property type="entry name" value="Acyl-CoA N-acyltransferases (Nat)"/>
    <property type="match status" value="1"/>
</dbReference>
<dbReference type="Proteomes" id="UP000001702">
    <property type="component" value="Chromosome"/>
</dbReference>
<reference evidence="3 4" key="1">
    <citation type="journal article" date="2010" name="J. Bacteriol.">
        <title>Genome sequence of Pantoea ananatis LMG20103, the causative agent of Eucalyptus blight and dieback.</title>
        <authorList>
            <person name="De Maayer P."/>
            <person name="Chan W.Y."/>
            <person name="Venter S.N."/>
            <person name="Toth I.K."/>
            <person name="Birch P.R."/>
            <person name="Joubert F."/>
            <person name="Coutinho T.A."/>
        </authorList>
    </citation>
    <scope>NUCLEOTIDE SEQUENCE [LARGE SCALE GENOMIC DNA]</scope>
    <source>
        <strain evidence="3 4">LMG 20103</strain>
    </source>
</reference>
<dbReference type="GO" id="GO:0008080">
    <property type="term" value="F:N-acetyltransferase activity"/>
    <property type="evidence" value="ECO:0007669"/>
    <property type="project" value="InterPro"/>
</dbReference>
<proteinExistence type="predicted"/>
<dbReference type="STRING" id="706191.PANA_1921"/>